<evidence type="ECO:0000313" key="1">
    <source>
        <dbReference type="EMBL" id="AOT62479.1"/>
    </source>
</evidence>
<evidence type="ECO:0000313" key="2">
    <source>
        <dbReference type="Proteomes" id="UP000095349"/>
    </source>
</evidence>
<dbReference type="Proteomes" id="UP000095349">
    <property type="component" value="Chromosome"/>
</dbReference>
<dbReference type="PATRIC" id="fig|285473.5.peg.5666"/>
<proteinExistence type="predicted"/>
<reference evidence="1 2" key="1">
    <citation type="submission" date="2016-09" db="EMBL/GenBank/DDBJ databases">
        <title>Streptomyces rubrolavendulae MJM4426 Genome sequencing and assembly.</title>
        <authorList>
            <person name="Kim J.-G."/>
        </authorList>
    </citation>
    <scope>NUCLEOTIDE SEQUENCE [LARGE SCALE GENOMIC DNA]</scope>
    <source>
        <strain evidence="1 2">MJM4426</strain>
    </source>
</reference>
<dbReference type="OrthoDB" id="4303573at2"/>
<protein>
    <submittedName>
        <fullName evidence="1">Uncharacterized protein</fullName>
    </submittedName>
</protein>
<accession>A0A1D8GAJ8</accession>
<keyword evidence="2" id="KW-1185">Reference proteome</keyword>
<dbReference type="EMBL" id="CP017316">
    <property type="protein sequence ID" value="AOT62479.1"/>
    <property type="molecule type" value="Genomic_DNA"/>
</dbReference>
<dbReference type="KEGG" id="srn:A4G23_05377"/>
<dbReference type="RefSeq" id="WP_051840123.1">
    <property type="nucleotide sequence ID" value="NZ_CP017316.1"/>
</dbReference>
<sequence length="218" mass="24209">MTDAALERLRAEAARDDYGSMVRLARGLYAAGFGPRQVLRTCYGADFPEEVFVLAEGGLWRPDLLARFTNQPWQLAVPPEHDGTQETPSSLVRTELRLLAEDPDLLPLLRIPAAAPGKDDRIICYRLGELRAGRSTVFRLFGRGSARDALECGDCVLDVLVAEHAAYVRALERQRDDPSNWGAGSVDDVEVEEAHEGLEEVRELRRQAGLRAAARRED</sequence>
<organism evidence="1 2">
    <name type="scientific">Streptomyces rubrolavendulae</name>
    <dbReference type="NCBI Taxonomy" id="285473"/>
    <lineage>
        <taxon>Bacteria</taxon>
        <taxon>Bacillati</taxon>
        <taxon>Actinomycetota</taxon>
        <taxon>Actinomycetes</taxon>
        <taxon>Kitasatosporales</taxon>
        <taxon>Streptomycetaceae</taxon>
        <taxon>Streptomyces</taxon>
    </lineage>
</organism>
<name>A0A1D8GAJ8_9ACTN</name>
<dbReference type="AlphaFoldDB" id="A0A1D8GAJ8"/>
<dbReference type="GeneID" id="91406864"/>
<gene>
    <name evidence="1" type="ORF">A4G23_05377</name>
</gene>